<evidence type="ECO:0000313" key="10">
    <source>
        <dbReference type="Proteomes" id="UP000067625"/>
    </source>
</evidence>
<dbReference type="GO" id="GO:0006526">
    <property type="term" value="P:L-arginine biosynthetic process"/>
    <property type="evidence" value="ECO:0007669"/>
    <property type="project" value="TreeGrafter"/>
</dbReference>
<dbReference type="GO" id="GO:0006508">
    <property type="term" value="P:proteolysis"/>
    <property type="evidence" value="ECO:0007669"/>
    <property type="project" value="UniProtKB-KW"/>
</dbReference>
<dbReference type="AlphaFoldDB" id="A0A0M4FH88"/>
<dbReference type="SUPFAM" id="SSF53187">
    <property type="entry name" value="Zn-dependent exopeptidases"/>
    <property type="match status" value="1"/>
</dbReference>
<dbReference type="InterPro" id="IPR050072">
    <property type="entry name" value="Peptidase_M20A"/>
</dbReference>
<organism evidence="9 10">
    <name type="scientific">Bacillus gobiensis</name>
    <dbReference type="NCBI Taxonomy" id="1441095"/>
    <lineage>
        <taxon>Bacteria</taxon>
        <taxon>Bacillati</taxon>
        <taxon>Bacillota</taxon>
        <taxon>Bacilli</taxon>
        <taxon>Bacillales</taxon>
        <taxon>Bacillaceae</taxon>
        <taxon>Bacillus</taxon>
    </lineage>
</organism>
<dbReference type="InterPro" id="IPR001261">
    <property type="entry name" value="ArgE/DapE_CS"/>
</dbReference>
<reference evidence="10" key="1">
    <citation type="submission" date="2015-08" db="EMBL/GenBank/DDBJ databases">
        <title>Genome sequencing project for genomic taxonomy and phylogenomics of Bacillus-like bacteria.</title>
        <authorList>
            <person name="Liu B."/>
            <person name="Wang J."/>
            <person name="Zhu Y."/>
            <person name="Liu G."/>
            <person name="Chen Q."/>
            <person name="Chen Z."/>
            <person name="Lan J."/>
            <person name="Che J."/>
            <person name="Ge C."/>
            <person name="Shi H."/>
            <person name="Pan Z."/>
            <person name="Liu X."/>
        </authorList>
    </citation>
    <scope>NUCLEOTIDE SEQUENCE [LARGE SCALE GENOMIC DNA]</scope>
    <source>
        <strain evidence="10">FJAT-4402</strain>
    </source>
</reference>
<evidence type="ECO:0000256" key="3">
    <source>
        <dbReference type="ARBA" id="ARBA00022670"/>
    </source>
</evidence>
<evidence type="ECO:0000256" key="8">
    <source>
        <dbReference type="ARBA" id="ARBA00023049"/>
    </source>
</evidence>
<keyword evidence="10" id="KW-1185">Reference proteome</keyword>
<keyword evidence="5" id="KW-0378">Hydrolase</keyword>
<comment type="cofactor">
    <cofactor evidence="1">
        <name>Zn(2+)</name>
        <dbReference type="ChEBI" id="CHEBI:29105"/>
    </cofactor>
</comment>
<dbReference type="STRING" id="1441095.AM592_10925"/>
<dbReference type="InterPro" id="IPR010964">
    <property type="entry name" value="M20A_pepV-rel"/>
</dbReference>
<dbReference type="GO" id="GO:0008270">
    <property type="term" value="F:zinc ion binding"/>
    <property type="evidence" value="ECO:0007669"/>
    <property type="project" value="InterPro"/>
</dbReference>
<keyword evidence="4" id="KW-0479">Metal-binding</keyword>
<reference evidence="9 10" key="2">
    <citation type="journal article" date="2016" name="Int. J. Syst. Evol. Microbiol.">
        <title>Bacillus gobiensis sp. nov., isolated from a soil sample.</title>
        <authorList>
            <person name="Liu B."/>
            <person name="Liu G.H."/>
            <person name="Cetin S."/>
            <person name="Schumann P."/>
            <person name="Pan Z.Z."/>
            <person name="Chen Q.Q."/>
        </authorList>
    </citation>
    <scope>NUCLEOTIDE SEQUENCE [LARGE SCALE GENOMIC DNA]</scope>
    <source>
        <strain evidence="9 10">FJAT-4402</strain>
    </source>
</reference>
<dbReference type="PANTHER" id="PTHR43808">
    <property type="entry name" value="ACETYLORNITHINE DEACETYLASE"/>
    <property type="match status" value="1"/>
</dbReference>
<dbReference type="Proteomes" id="UP000067625">
    <property type="component" value="Chromosome"/>
</dbReference>
<evidence type="ECO:0000256" key="5">
    <source>
        <dbReference type="ARBA" id="ARBA00022801"/>
    </source>
</evidence>
<dbReference type="Gene3D" id="3.30.70.360">
    <property type="match status" value="2"/>
</dbReference>
<dbReference type="Gene3D" id="3.40.630.10">
    <property type="entry name" value="Zn peptidases"/>
    <property type="match status" value="1"/>
</dbReference>
<keyword evidence="8" id="KW-0482">Metalloprotease</keyword>
<evidence type="ECO:0000256" key="6">
    <source>
        <dbReference type="ARBA" id="ARBA00022833"/>
    </source>
</evidence>
<dbReference type="GO" id="GO:0008237">
    <property type="term" value="F:metallopeptidase activity"/>
    <property type="evidence" value="ECO:0007669"/>
    <property type="project" value="UniProtKB-KW"/>
</dbReference>
<dbReference type="RefSeq" id="WP_053603841.1">
    <property type="nucleotide sequence ID" value="NZ_CP012600.1"/>
</dbReference>
<dbReference type="GO" id="GO:0016805">
    <property type="term" value="F:dipeptidase activity"/>
    <property type="evidence" value="ECO:0007669"/>
    <property type="project" value="UniProtKB-KW"/>
</dbReference>
<dbReference type="Pfam" id="PF01546">
    <property type="entry name" value="Peptidase_M20"/>
    <property type="match status" value="1"/>
</dbReference>
<protein>
    <submittedName>
        <fullName evidence="9">Dipeptidase PepV</fullName>
    </submittedName>
</protein>
<dbReference type="SUPFAM" id="SSF55031">
    <property type="entry name" value="Bacterial exopeptidase dimerisation domain"/>
    <property type="match status" value="1"/>
</dbReference>
<dbReference type="EMBL" id="CP012600">
    <property type="protein sequence ID" value="ALC82061.1"/>
    <property type="molecule type" value="Genomic_DNA"/>
</dbReference>
<dbReference type="InterPro" id="IPR002933">
    <property type="entry name" value="Peptidase_M20"/>
</dbReference>
<evidence type="ECO:0000256" key="4">
    <source>
        <dbReference type="ARBA" id="ARBA00022723"/>
    </source>
</evidence>
<evidence type="ECO:0000256" key="1">
    <source>
        <dbReference type="ARBA" id="ARBA00001947"/>
    </source>
</evidence>
<sequence>MNWVNEVFKRKEELVKDTQMLLQIESVLDKATAAQKKPFGAGIARCLQFLLQKAESDGFTVKNLDGYAAHIEWGEGEEIVGVLCHIDVVPPGDNWTSDPFSAEIRDGKIFARGAIDDKGPTMAAYYALKIVKELNLSLKKRVRLIIGTDEESDWNCVKHYFKHEEMPVLGFAPDADFPIINSEKGLIDFYLKKDNDGDTYKNGSTVLHSFSSGLRLNMVPGIAEARLQTKNKEQIKREFNGFLENGKLSGKIEEKEDLLYIQLKGKSAHAAEPDNGVNAGLVLADFLVRFDLDENSKAFFEQILSLFFNDTRGRKLGIDCKDSISGELTLNVGILEYNLEQGGKAGVNIRYPVSETSDRIKKAFEDLDQFRLENFHYSKPHHVAEDHQLITVLKKVYEEQTGKTADLISIGGATYARSLESGVAFGPLFPGKPDTAHQSDEYIEIDDLLKAASLYAQAIYELAR</sequence>
<dbReference type="GO" id="GO:0008777">
    <property type="term" value="F:acetylornithine deacetylase activity"/>
    <property type="evidence" value="ECO:0007669"/>
    <property type="project" value="TreeGrafter"/>
</dbReference>
<dbReference type="NCBIfam" id="NF005591">
    <property type="entry name" value="PRK07318.1"/>
    <property type="match status" value="1"/>
</dbReference>
<dbReference type="NCBIfam" id="TIGR01887">
    <property type="entry name" value="dipeptidaselike"/>
    <property type="match status" value="1"/>
</dbReference>
<dbReference type="CDD" id="cd03888">
    <property type="entry name" value="M20_PepV"/>
    <property type="match status" value="1"/>
</dbReference>
<dbReference type="PANTHER" id="PTHR43808:SF31">
    <property type="entry name" value="N-ACETYL-L-CITRULLINE DEACETYLASE"/>
    <property type="match status" value="1"/>
</dbReference>
<evidence type="ECO:0000256" key="2">
    <source>
        <dbReference type="ARBA" id="ARBA00006247"/>
    </source>
</evidence>
<dbReference type="PATRIC" id="fig|1441095.3.peg.2405"/>
<dbReference type="PROSITE" id="PS00759">
    <property type="entry name" value="ARGE_DAPE_CPG2_2"/>
    <property type="match status" value="1"/>
</dbReference>
<evidence type="ECO:0000256" key="7">
    <source>
        <dbReference type="ARBA" id="ARBA00022997"/>
    </source>
</evidence>
<dbReference type="InterPro" id="IPR036264">
    <property type="entry name" value="Bact_exopeptidase_dim_dom"/>
</dbReference>
<proteinExistence type="inferred from homology"/>
<keyword evidence="7" id="KW-0224">Dipeptidase</keyword>
<evidence type="ECO:0000313" key="9">
    <source>
        <dbReference type="EMBL" id="ALC82061.1"/>
    </source>
</evidence>
<keyword evidence="6" id="KW-0862">Zinc</keyword>
<accession>A0A0M4FH88</accession>
<dbReference type="OrthoDB" id="9761532at2"/>
<comment type="similarity">
    <text evidence="2">Belongs to the peptidase M20A family.</text>
</comment>
<name>A0A0M4FH88_9BACI</name>
<keyword evidence="3" id="KW-0645">Protease</keyword>
<gene>
    <name evidence="9" type="ORF">AM592_10925</name>
</gene>